<evidence type="ECO:0000313" key="2">
    <source>
        <dbReference type="Proteomes" id="UP000241899"/>
    </source>
</evidence>
<evidence type="ECO:0008006" key="3">
    <source>
        <dbReference type="Google" id="ProtNLM"/>
    </source>
</evidence>
<gene>
    <name evidence="1" type="ORF">C5F46_12495</name>
</gene>
<dbReference type="Proteomes" id="UP000241899">
    <property type="component" value="Unassembled WGS sequence"/>
</dbReference>
<protein>
    <recommendedName>
        <fullName evidence="3">PD-(D/E)XK nuclease family protein</fullName>
    </recommendedName>
</protein>
<dbReference type="EMBL" id="PZKF01000032">
    <property type="protein sequence ID" value="PTE16792.1"/>
    <property type="molecule type" value="Genomic_DNA"/>
</dbReference>
<name>A0A2T4JFV4_9RHOB</name>
<dbReference type="AlphaFoldDB" id="A0A2T4JFV4"/>
<sequence>MQPRLEWKMSLSERIATETLARLLNAGGVQARAPRIDAFLRALGLGDSELGVTSGRLTSAQVLSEVPALDGRRIDLKFLWQDARDRERTLVVEAKFDHVVTDGQLRCYRDSTRNDHPKAVRHHLILALDEDAMLPVNRRDDGHWRFCSWRDLWLRFETARPVEYDLSLQLFLHALWRRIGQLNSKDAHAPL</sequence>
<evidence type="ECO:0000313" key="1">
    <source>
        <dbReference type="EMBL" id="PTE16792.1"/>
    </source>
</evidence>
<keyword evidence="2" id="KW-1185">Reference proteome</keyword>
<reference evidence="1 2" key="1">
    <citation type="submission" date="2018-03" db="EMBL/GenBank/DDBJ databases">
        <title>Rhodobacter veldkampii.</title>
        <authorList>
            <person name="Meyer T.E."/>
            <person name="Miller S."/>
            <person name="Lodha T."/>
            <person name="Gandham S."/>
            <person name="Chintalapati S."/>
            <person name="Chintalapati V.R."/>
        </authorList>
    </citation>
    <scope>NUCLEOTIDE SEQUENCE [LARGE SCALE GENOMIC DNA]</scope>
    <source>
        <strain evidence="1 2">DSM 11550</strain>
    </source>
</reference>
<accession>A0A2T4JFV4</accession>
<proteinExistence type="predicted"/>
<comment type="caution">
    <text evidence="1">The sequence shown here is derived from an EMBL/GenBank/DDBJ whole genome shotgun (WGS) entry which is preliminary data.</text>
</comment>
<organism evidence="1 2">
    <name type="scientific">Phaeovulum veldkampii DSM 11550</name>
    <dbReference type="NCBI Taxonomy" id="1185920"/>
    <lineage>
        <taxon>Bacteria</taxon>
        <taxon>Pseudomonadati</taxon>
        <taxon>Pseudomonadota</taxon>
        <taxon>Alphaproteobacteria</taxon>
        <taxon>Rhodobacterales</taxon>
        <taxon>Paracoccaceae</taxon>
        <taxon>Phaeovulum</taxon>
    </lineage>
</organism>